<dbReference type="GeneID" id="106815726"/>
<keyword evidence="4 7" id="KW-0863">Zinc-finger</keyword>
<evidence type="ECO:0000256" key="5">
    <source>
        <dbReference type="ARBA" id="ARBA00022833"/>
    </source>
</evidence>
<dbReference type="PANTHER" id="PTHR24394:SF29">
    <property type="entry name" value="MYONEURIN"/>
    <property type="match status" value="1"/>
</dbReference>
<keyword evidence="2" id="KW-0479">Metal-binding</keyword>
<dbReference type="Pfam" id="PF00096">
    <property type="entry name" value="zf-C2H2"/>
    <property type="match status" value="3"/>
</dbReference>
<dbReference type="PANTHER" id="PTHR24394">
    <property type="entry name" value="ZINC FINGER PROTEIN"/>
    <property type="match status" value="1"/>
</dbReference>
<evidence type="ECO:0000256" key="7">
    <source>
        <dbReference type="PROSITE-ProRule" id="PRU00042"/>
    </source>
</evidence>
<evidence type="ECO:0000256" key="2">
    <source>
        <dbReference type="ARBA" id="ARBA00022723"/>
    </source>
</evidence>
<feature type="region of interest" description="Disordered" evidence="8">
    <location>
        <begin position="1"/>
        <end position="20"/>
    </location>
</feature>
<keyword evidence="3" id="KW-0677">Repeat</keyword>
<feature type="compositionally biased region" description="Basic and acidic residues" evidence="8">
    <location>
        <begin position="1"/>
        <end position="14"/>
    </location>
</feature>
<dbReference type="SMART" id="SM00355">
    <property type="entry name" value="ZnF_C2H2"/>
    <property type="match status" value="7"/>
</dbReference>
<feature type="domain" description="C2H2-type" evidence="9">
    <location>
        <begin position="114"/>
        <end position="141"/>
    </location>
</feature>
<organism evidence="10 11">
    <name type="scientific">Priapulus caudatus</name>
    <name type="common">Priapulid worm</name>
    <dbReference type="NCBI Taxonomy" id="37621"/>
    <lineage>
        <taxon>Eukaryota</taxon>
        <taxon>Metazoa</taxon>
        <taxon>Ecdysozoa</taxon>
        <taxon>Scalidophora</taxon>
        <taxon>Priapulida</taxon>
        <taxon>Priapulimorpha</taxon>
        <taxon>Priapulimorphida</taxon>
        <taxon>Priapulidae</taxon>
        <taxon>Priapulus</taxon>
    </lineage>
</organism>
<feature type="region of interest" description="Disordered" evidence="8">
    <location>
        <begin position="272"/>
        <end position="297"/>
    </location>
</feature>
<feature type="domain" description="C2H2-type" evidence="9">
    <location>
        <begin position="170"/>
        <end position="197"/>
    </location>
</feature>
<keyword evidence="6" id="KW-0539">Nucleus</keyword>
<keyword evidence="10" id="KW-1185">Reference proteome</keyword>
<proteinExistence type="predicted"/>
<feature type="domain" description="C2H2-type" evidence="9">
    <location>
        <begin position="142"/>
        <end position="169"/>
    </location>
</feature>
<dbReference type="PROSITE" id="PS50157">
    <property type="entry name" value="ZINC_FINGER_C2H2_2"/>
    <property type="match status" value="4"/>
</dbReference>
<dbReference type="Proteomes" id="UP000695022">
    <property type="component" value="Unplaced"/>
</dbReference>
<evidence type="ECO:0000256" key="4">
    <source>
        <dbReference type="ARBA" id="ARBA00022771"/>
    </source>
</evidence>
<reference evidence="11" key="1">
    <citation type="submission" date="2025-08" db="UniProtKB">
        <authorList>
            <consortium name="RefSeq"/>
        </authorList>
    </citation>
    <scope>IDENTIFICATION</scope>
</reference>
<sequence>MAGADTDHSPESRRRVNGRLASGQHRCEECEFVAEDDEGLQAHRTIHEANDVKDNVKYVNNTLSYQNYVSPDANAYNSDSSYNNGKSVSVSESMNAMVVPLASETNIQAPRPDLQCSLCEYIAFTDANLSSHMKTHQTRKSYTCDVCGMRFSQAANMRRHRMRHTGFKPYECKVCGKRFFRKDHLAEHLGTHSKTHKLHKGVKKLQKGAAPSLLPALWRKLGYPEPPNSTAYPRHSMVDSLSAPASIYKCAICDKTFQRHYNLKLHQAEHMGEAELSVSPENSHDSNHNVDPSVGNHADASSALRAMATDARPMKFISLLTNSVVTSSASSSPEKLGNGNGSGSADSTSPQPKGCYGDEHDRQSSGSGGSATDVLSSIFGDASRTRSLLTQSYAEQMGAFTLGGIVPGSRGANYRPYESPSLRSLLRTGRVSLDAAPPGDDVAPSVGADDAAAAVVVKQEPVDPAEQASPRDDDDEDAARDVDMVAGGNNGKSSPRSAEKSDSPRSEPSPPAQRVSENKRKGIPQHYIRNGHDSNEEGAAAAGGGDDGGQFSSIRSALISRGVALQQARAPMVSLLKQRQGRTVSSYLGSGSLLSTALSAPTSSSLQTFARGGAGGGARIAATSPAVDAEMESARGGGAHKMADASMSCPFCGIVYFDQTLYFLHKALHSDSNPWKCNVCGLQCQNKYDFNSHVLSIAHN</sequence>
<dbReference type="InterPro" id="IPR036236">
    <property type="entry name" value="Znf_C2H2_sf"/>
</dbReference>
<gene>
    <name evidence="11" type="primary">LOC106815726</name>
</gene>
<name>A0ABM1EU42_PRICU</name>
<dbReference type="RefSeq" id="XP_014675713.1">
    <property type="nucleotide sequence ID" value="XM_014820227.1"/>
</dbReference>
<evidence type="ECO:0000256" key="1">
    <source>
        <dbReference type="ARBA" id="ARBA00004123"/>
    </source>
</evidence>
<evidence type="ECO:0000313" key="10">
    <source>
        <dbReference type="Proteomes" id="UP000695022"/>
    </source>
</evidence>
<evidence type="ECO:0000313" key="11">
    <source>
        <dbReference type="RefSeq" id="XP_014675713.1"/>
    </source>
</evidence>
<comment type="subcellular location">
    <subcellularLocation>
        <location evidence="1">Nucleus</location>
    </subcellularLocation>
</comment>
<accession>A0ABM1EU42</accession>
<protein>
    <submittedName>
        <fullName evidence="11">Zinc finger protein Pegasus-like</fullName>
    </submittedName>
</protein>
<evidence type="ECO:0000259" key="9">
    <source>
        <dbReference type="PROSITE" id="PS50157"/>
    </source>
</evidence>
<keyword evidence="5" id="KW-0862">Zinc</keyword>
<evidence type="ECO:0000256" key="8">
    <source>
        <dbReference type="SAM" id="MobiDB-lite"/>
    </source>
</evidence>
<feature type="region of interest" description="Disordered" evidence="8">
    <location>
        <begin position="328"/>
        <end position="372"/>
    </location>
</feature>
<evidence type="ECO:0000256" key="6">
    <source>
        <dbReference type="ARBA" id="ARBA00023242"/>
    </source>
</evidence>
<dbReference type="Gene3D" id="3.30.160.60">
    <property type="entry name" value="Classic Zinc Finger"/>
    <property type="match status" value="4"/>
</dbReference>
<dbReference type="InterPro" id="IPR013087">
    <property type="entry name" value="Znf_C2H2_type"/>
</dbReference>
<feature type="region of interest" description="Disordered" evidence="8">
    <location>
        <begin position="483"/>
        <end position="548"/>
    </location>
</feature>
<dbReference type="PROSITE" id="PS00028">
    <property type="entry name" value="ZINC_FINGER_C2H2_1"/>
    <property type="match status" value="5"/>
</dbReference>
<evidence type="ECO:0000256" key="3">
    <source>
        <dbReference type="ARBA" id="ARBA00022737"/>
    </source>
</evidence>
<feature type="domain" description="C2H2-type" evidence="9">
    <location>
        <begin position="248"/>
        <end position="275"/>
    </location>
</feature>
<dbReference type="SUPFAM" id="SSF57667">
    <property type="entry name" value="beta-beta-alpha zinc fingers"/>
    <property type="match status" value="4"/>
</dbReference>
<feature type="region of interest" description="Disordered" evidence="8">
    <location>
        <begin position="458"/>
        <end position="477"/>
    </location>
</feature>